<dbReference type="AlphaFoldDB" id="A0A194XDE6"/>
<dbReference type="RefSeq" id="XP_018072132.1">
    <property type="nucleotide sequence ID" value="XM_018221128.1"/>
</dbReference>
<evidence type="ECO:0000313" key="1">
    <source>
        <dbReference type="EMBL" id="KUJ17777.1"/>
    </source>
</evidence>
<organism evidence="1 2">
    <name type="scientific">Mollisia scopiformis</name>
    <name type="common">Conifer needle endophyte fungus</name>
    <name type="synonym">Phialocephala scopiformis</name>
    <dbReference type="NCBI Taxonomy" id="149040"/>
    <lineage>
        <taxon>Eukaryota</taxon>
        <taxon>Fungi</taxon>
        <taxon>Dikarya</taxon>
        <taxon>Ascomycota</taxon>
        <taxon>Pezizomycotina</taxon>
        <taxon>Leotiomycetes</taxon>
        <taxon>Helotiales</taxon>
        <taxon>Mollisiaceae</taxon>
        <taxon>Mollisia</taxon>
    </lineage>
</organism>
<reference evidence="1 2" key="1">
    <citation type="submission" date="2015-10" db="EMBL/GenBank/DDBJ databases">
        <title>Full genome of DAOMC 229536 Phialocephala scopiformis, a fungal endophyte of spruce producing the potent anti-insectan compound rugulosin.</title>
        <authorList>
            <consortium name="DOE Joint Genome Institute"/>
            <person name="Walker A.K."/>
            <person name="Frasz S.L."/>
            <person name="Seifert K.A."/>
            <person name="Miller J.D."/>
            <person name="Mondo S.J."/>
            <person name="Labutti K."/>
            <person name="Lipzen A."/>
            <person name="Dockter R."/>
            <person name="Kennedy M."/>
            <person name="Grigoriev I.V."/>
            <person name="Spatafora J.W."/>
        </authorList>
    </citation>
    <scope>NUCLEOTIDE SEQUENCE [LARGE SCALE GENOMIC DNA]</scope>
    <source>
        <strain evidence="1 2">CBS 120377</strain>
    </source>
</reference>
<proteinExistence type="predicted"/>
<accession>A0A194XDE6</accession>
<name>A0A194XDE6_MOLSC</name>
<dbReference type="Proteomes" id="UP000070700">
    <property type="component" value="Unassembled WGS sequence"/>
</dbReference>
<dbReference type="GeneID" id="28830854"/>
<dbReference type="EMBL" id="KQ947414">
    <property type="protein sequence ID" value="KUJ17777.1"/>
    <property type="molecule type" value="Genomic_DNA"/>
</dbReference>
<gene>
    <name evidence="1" type="ORF">LY89DRAFT_747631</name>
</gene>
<keyword evidence="2" id="KW-1185">Reference proteome</keyword>
<evidence type="ECO:0000313" key="2">
    <source>
        <dbReference type="Proteomes" id="UP000070700"/>
    </source>
</evidence>
<dbReference type="InParanoid" id="A0A194XDE6"/>
<dbReference type="OrthoDB" id="3832365at2759"/>
<sequence>MPEVYSDHQRETHVTKVIQCPLQPATLNKDPFQGTIPFRYVSGPLTISGSTFWNAPTLDFHIYLLGTYLGLFNGNVGNGWTIAVQLSITRGELKLSVKNGKEVWVDWSSVVLFDGTRPGSCAKLVTFEAVDENGLSLV</sequence>
<dbReference type="KEGG" id="psco:LY89DRAFT_747631"/>
<protein>
    <submittedName>
        <fullName evidence="1">Uncharacterized protein</fullName>
    </submittedName>
</protein>